<comment type="caution">
    <text evidence="2">The sequence shown here is derived from an EMBL/GenBank/DDBJ whole genome shotgun (WGS) entry which is preliminary data.</text>
</comment>
<dbReference type="InterPro" id="IPR036051">
    <property type="entry name" value="KRAB_dom_sf"/>
</dbReference>
<organism evidence="2 3">
    <name type="scientific">Myodes glareolus</name>
    <name type="common">Bank vole</name>
    <name type="synonym">Clethrionomys glareolus</name>
    <dbReference type="NCBI Taxonomy" id="447135"/>
    <lineage>
        <taxon>Eukaryota</taxon>
        <taxon>Metazoa</taxon>
        <taxon>Chordata</taxon>
        <taxon>Craniata</taxon>
        <taxon>Vertebrata</taxon>
        <taxon>Euteleostomi</taxon>
        <taxon>Mammalia</taxon>
        <taxon>Eutheria</taxon>
        <taxon>Euarchontoglires</taxon>
        <taxon>Glires</taxon>
        <taxon>Rodentia</taxon>
        <taxon>Myomorpha</taxon>
        <taxon>Muroidea</taxon>
        <taxon>Cricetidae</taxon>
        <taxon>Arvicolinae</taxon>
        <taxon>Myodes</taxon>
    </lineage>
</organism>
<dbReference type="EMBL" id="JBBHLL010000212">
    <property type="protein sequence ID" value="KAK7809818.1"/>
    <property type="molecule type" value="Genomic_DNA"/>
</dbReference>
<dbReference type="SUPFAM" id="SSF109640">
    <property type="entry name" value="KRAB domain (Kruppel-associated box)"/>
    <property type="match status" value="1"/>
</dbReference>
<feature type="domain" description="KRAB" evidence="1">
    <location>
        <begin position="75"/>
        <end position="147"/>
    </location>
</feature>
<evidence type="ECO:0000259" key="1">
    <source>
        <dbReference type="PROSITE" id="PS50805"/>
    </source>
</evidence>
<gene>
    <name evidence="2" type="ORF">U0070_008468</name>
</gene>
<dbReference type="Pfam" id="PF01352">
    <property type="entry name" value="KRAB"/>
    <property type="match status" value="1"/>
</dbReference>
<dbReference type="SMART" id="SM00349">
    <property type="entry name" value="KRAB"/>
    <property type="match status" value="1"/>
</dbReference>
<evidence type="ECO:0000313" key="2">
    <source>
        <dbReference type="EMBL" id="KAK7809818.1"/>
    </source>
</evidence>
<dbReference type="PANTHER" id="PTHR23232">
    <property type="entry name" value="KRAB DOMAIN C2H2 ZINC FINGER"/>
    <property type="match status" value="1"/>
</dbReference>
<evidence type="ECO:0000313" key="3">
    <source>
        <dbReference type="Proteomes" id="UP001488838"/>
    </source>
</evidence>
<dbReference type="CDD" id="cd07765">
    <property type="entry name" value="KRAB_A-box"/>
    <property type="match status" value="1"/>
</dbReference>
<dbReference type="PANTHER" id="PTHR23232:SF151">
    <property type="entry name" value="EXPRESSED SEQUENCE AW146154-RELATED"/>
    <property type="match status" value="1"/>
</dbReference>
<dbReference type="GO" id="GO:0006355">
    <property type="term" value="P:regulation of DNA-templated transcription"/>
    <property type="evidence" value="ECO:0007669"/>
    <property type="project" value="InterPro"/>
</dbReference>
<keyword evidence="3" id="KW-1185">Reference proteome</keyword>
<name>A0AAW0I6X0_MYOGA</name>
<protein>
    <recommendedName>
        <fullName evidence="1">KRAB domain-containing protein</fullName>
    </recommendedName>
</protein>
<dbReference type="InterPro" id="IPR050169">
    <property type="entry name" value="Krueppel_C2H2_ZnF"/>
</dbReference>
<proteinExistence type="predicted"/>
<dbReference type="Gene3D" id="6.10.140.140">
    <property type="match status" value="1"/>
</dbReference>
<dbReference type="PROSITE" id="PS50805">
    <property type="entry name" value="KRAB"/>
    <property type="match status" value="1"/>
</dbReference>
<sequence length="161" mass="18356">MGRALPVRHATGSEAPGLRQSLVFSVLRCRELWRQRGELGIRHAYDECKPNYWVYTLGSLPPASEVSNGRLSHIVTYEDVLVNFTHEEWALLDPSQKSLYKDVMLETWENLTAVGPLSFFKPPVGHRMSQHTVGFTLVCGKKTQRHIKNEFSLSWLQGDFA</sequence>
<dbReference type="InterPro" id="IPR001909">
    <property type="entry name" value="KRAB"/>
</dbReference>
<dbReference type="AlphaFoldDB" id="A0AAW0I6X0"/>
<reference evidence="2 3" key="1">
    <citation type="journal article" date="2023" name="bioRxiv">
        <title>Conserved and derived expression patterns and positive selection on dental genes reveal complex evolutionary context of ever-growing rodent molars.</title>
        <authorList>
            <person name="Calamari Z.T."/>
            <person name="Song A."/>
            <person name="Cohen E."/>
            <person name="Akter M."/>
            <person name="Roy R.D."/>
            <person name="Hallikas O."/>
            <person name="Christensen M.M."/>
            <person name="Li P."/>
            <person name="Marangoni P."/>
            <person name="Jernvall J."/>
            <person name="Klein O.D."/>
        </authorList>
    </citation>
    <scope>NUCLEOTIDE SEQUENCE [LARGE SCALE GENOMIC DNA]</scope>
    <source>
        <strain evidence="2">V071</strain>
    </source>
</reference>
<accession>A0AAW0I6X0</accession>
<dbReference type="Proteomes" id="UP001488838">
    <property type="component" value="Unassembled WGS sequence"/>
</dbReference>